<evidence type="ECO:0000313" key="7">
    <source>
        <dbReference type="Proteomes" id="UP000190460"/>
    </source>
</evidence>
<dbReference type="InterPro" id="IPR014729">
    <property type="entry name" value="Rossmann-like_a/b/a_fold"/>
</dbReference>
<dbReference type="PROSITE" id="PS51462">
    <property type="entry name" value="NUDIX"/>
    <property type="match status" value="1"/>
</dbReference>
<dbReference type="PROSITE" id="PS00893">
    <property type="entry name" value="NUDIX_BOX"/>
    <property type="match status" value="1"/>
</dbReference>
<dbReference type="CDD" id="cd18873">
    <property type="entry name" value="NUDIX_NadM_like"/>
    <property type="match status" value="1"/>
</dbReference>
<feature type="domain" description="Nudix hydrolase" evidence="5">
    <location>
        <begin position="208"/>
        <end position="346"/>
    </location>
</feature>
<keyword evidence="4 6" id="KW-0378">Hydrolase</keyword>
<dbReference type="PANTHER" id="PTHR21342">
    <property type="entry name" value="PHOSPHOPANTETHEINE ADENYLYLTRANSFERASE"/>
    <property type="match status" value="1"/>
</dbReference>
<dbReference type="Gene3D" id="3.90.79.10">
    <property type="entry name" value="Nucleoside Triphosphate Pyrophosphohydrolase"/>
    <property type="match status" value="1"/>
</dbReference>
<keyword evidence="2 6" id="KW-0808">Transferase</keyword>
<evidence type="ECO:0000313" key="6">
    <source>
        <dbReference type="EMBL" id="SKA70511.1"/>
    </source>
</evidence>
<dbReference type="InterPro" id="IPR000086">
    <property type="entry name" value="NUDIX_hydrolase_dom"/>
</dbReference>
<evidence type="ECO:0000259" key="5">
    <source>
        <dbReference type="PROSITE" id="PS51462"/>
    </source>
</evidence>
<protein>
    <submittedName>
        <fullName evidence="6">Bifunctional NMN adenylyltransferase/nudix hydrolase</fullName>
    </submittedName>
</protein>
<dbReference type="PANTHER" id="PTHR21342:SF0">
    <property type="entry name" value="BIFUNCTIONAL NMN ADENYLYLTRANSFERASE_NUDIX HYDROLASE"/>
    <property type="match status" value="1"/>
</dbReference>
<evidence type="ECO:0000256" key="1">
    <source>
        <dbReference type="ARBA" id="ARBA00001946"/>
    </source>
</evidence>
<evidence type="ECO:0000256" key="3">
    <source>
        <dbReference type="ARBA" id="ARBA00022695"/>
    </source>
</evidence>
<dbReference type="SUPFAM" id="SSF52374">
    <property type="entry name" value="Nucleotidylyl transferase"/>
    <property type="match status" value="1"/>
</dbReference>
<dbReference type="InterPro" id="IPR015797">
    <property type="entry name" value="NUDIX_hydrolase-like_dom_sf"/>
</dbReference>
<dbReference type="EMBL" id="FUYB01000002">
    <property type="protein sequence ID" value="SKA70511.1"/>
    <property type="molecule type" value="Genomic_DNA"/>
</dbReference>
<name>A0A1T4W1A1_9GAMM</name>
<accession>A0A1T4W1A1</accession>
<dbReference type="Pfam" id="PF01467">
    <property type="entry name" value="CTP_transf_like"/>
    <property type="match status" value="1"/>
</dbReference>
<dbReference type="STRING" id="92487.SAMN02745130_00753"/>
<dbReference type="Gene3D" id="3.40.50.620">
    <property type="entry name" value="HUPs"/>
    <property type="match status" value="1"/>
</dbReference>
<sequence length="346" mass="39213">MPSHPKAFDFLVFIGRFQPLHQGHYQVICAAFEQAERVIILIGSSHQPRSIRNPWTFAEREQHLRASFEQTLQERLIILPLMDDLYNDQNWVTRVQQSVHGVICRYPPKLGSDAPRIGLIGHSKDQSSYYLALFPQWKALNVPAWGQLSSTPLREQYFLQGAIADTLPQGVAQALAAFQQTAAYEYIVNEWQFIRDYQRGWANAPYPPIFVTVDAVVIQAGHILLVERKARPGKGQFALPGGFLNAEEKIRDAVLRELREETRLKIPSPVLAGSISKAQVFDDPHRSSRGRTITHAYLIELKPDAHGLPKVKGSDDAKQAFWLPLAELNPEQMFEDHFHIIKALVG</sequence>
<dbReference type="NCBIfam" id="NF003786">
    <property type="entry name" value="PRK05379.1-2"/>
    <property type="match status" value="1"/>
</dbReference>
<dbReference type="Proteomes" id="UP000190460">
    <property type="component" value="Unassembled WGS sequence"/>
</dbReference>
<dbReference type="NCBIfam" id="TIGR00125">
    <property type="entry name" value="cyt_tran_rel"/>
    <property type="match status" value="1"/>
</dbReference>
<keyword evidence="7" id="KW-1185">Reference proteome</keyword>
<dbReference type="InterPro" id="IPR020084">
    <property type="entry name" value="NUDIX_hydrolase_CS"/>
</dbReference>
<dbReference type="OrthoDB" id="542521at2"/>
<comment type="cofactor">
    <cofactor evidence="1">
        <name>Mg(2+)</name>
        <dbReference type="ChEBI" id="CHEBI:18420"/>
    </cofactor>
</comment>
<proteinExistence type="predicted"/>
<dbReference type="SUPFAM" id="SSF55811">
    <property type="entry name" value="Nudix"/>
    <property type="match status" value="1"/>
</dbReference>
<gene>
    <name evidence="6" type="ORF">SAMN02745130_00753</name>
</gene>
<evidence type="ECO:0000256" key="4">
    <source>
        <dbReference type="ARBA" id="ARBA00022801"/>
    </source>
</evidence>
<keyword evidence="3 6" id="KW-0548">Nucleotidyltransferase</keyword>
<dbReference type="Pfam" id="PF00293">
    <property type="entry name" value="NUDIX"/>
    <property type="match status" value="1"/>
</dbReference>
<reference evidence="6 7" key="1">
    <citation type="submission" date="2017-02" db="EMBL/GenBank/DDBJ databases">
        <authorList>
            <person name="Peterson S.W."/>
        </authorList>
    </citation>
    <scope>NUCLEOTIDE SEQUENCE [LARGE SCALE GENOMIC DNA]</scope>
    <source>
        <strain evidence="6 7">ATCC 49788</strain>
    </source>
</reference>
<dbReference type="NCBIfam" id="NF003788">
    <property type="entry name" value="PRK05379.1-5"/>
    <property type="match status" value="1"/>
</dbReference>
<dbReference type="GO" id="GO:0016779">
    <property type="term" value="F:nucleotidyltransferase activity"/>
    <property type="evidence" value="ECO:0007669"/>
    <property type="project" value="UniProtKB-KW"/>
</dbReference>
<dbReference type="GO" id="GO:0016787">
    <property type="term" value="F:hydrolase activity"/>
    <property type="evidence" value="ECO:0007669"/>
    <property type="project" value="UniProtKB-KW"/>
</dbReference>
<dbReference type="AlphaFoldDB" id="A0A1T4W1A1"/>
<organism evidence="6 7">
    <name type="scientific">Thiothrix eikelboomii</name>
    <dbReference type="NCBI Taxonomy" id="92487"/>
    <lineage>
        <taxon>Bacteria</taxon>
        <taxon>Pseudomonadati</taxon>
        <taxon>Pseudomonadota</taxon>
        <taxon>Gammaproteobacteria</taxon>
        <taxon>Thiotrichales</taxon>
        <taxon>Thiotrichaceae</taxon>
        <taxon>Thiothrix</taxon>
    </lineage>
</organism>
<evidence type="ECO:0000256" key="2">
    <source>
        <dbReference type="ARBA" id="ARBA00022679"/>
    </source>
</evidence>
<dbReference type="RefSeq" id="WP_078921224.1">
    <property type="nucleotide sequence ID" value="NZ_FUYB01000002.1"/>
</dbReference>
<dbReference type="InterPro" id="IPR004821">
    <property type="entry name" value="Cyt_trans-like"/>
</dbReference>